<proteinExistence type="inferred from homology"/>
<protein>
    <recommendedName>
        <fullName evidence="9">Stress induced hydrophobic peptide</fullName>
    </recommendedName>
</protein>
<dbReference type="Pfam" id="PF01679">
    <property type="entry name" value="Pmp3"/>
    <property type="match status" value="1"/>
</dbReference>
<comment type="caution">
    <text evidence="7">The sequence shown here is derived from an EMBL/GenBank/DDBJ whole genome shotgun (WGS) entry which is preliminary data.</text>
</comment>
<dbReference type="EMBL" id="JJML01000002">
    <property type="protein sequence ID" value="KGF73955.1"/>
    <property type="molecule type" value="Genomic_DNA"/>
</dbReference>
<feature type="transmembrane region" description="Helical" evidence="6">
    <location>
        <begin position="7"/>
        <end position="25"/>
    </location>
</feature>
<accession>A0A098TNP5</accession>
<dbReference type="STRING" id="1497020.DO97_06375"/>
<name>A0A098TNP5_9CYAN</name>
<gene>
    <name evidence="7" type="ORF">DO97_06375</name>
</gene>
<keyword evidence="4 6" id="KW-1133">Transmembrane helix</keyword>
<evidence type="ECO:0000313" key="8">
    <source>
        <dbReference type="Proteomes" id="UP000030170"/>
    </source>
</evidence>
<evidence type="ECO:0000256" key="5">
    <source>
        <dbReference type="ARBA" id="ARBA00023136"/>
    </source>
</evidence>
<dbReference type="Proteomes" id="UP000030170">
    <property type="component" value="Unassembled WGS sequence"/>
</dbReference>
<dbReference type="InterPro" id="IPR000612">
    <property type="entry name" value="PMP3"/>
</dbReference>
<evidence type="ECO:0000256" key="6">
    <source>
        <dbReference type="SAM" id="Phobius"/>
    </source>
</evidence>
<evidence type="ECO:0000256" key="2">
    <source>
        <dbReference type="ARBA" id="ARBA00009530"/>
    </source>
</evidence>
<evidence type="ECO:0000256" key="1">
    <source>
        <dbReference type="ARBA" id="ARBA00004370"/>
    </source>
</evidence>
<organism evidence="7 8">
    <name type="scientific">Neosynechococcus sphagnicola sy1</name>
    <dbReference type="NCBI Taxonomy" id="1497020"/>
    <lineage>
        <taxon>Bacteria</taxon>
        <taxon>Bacillati</taxon>
        <taxon>Cyanobacteriota</taxon>
        <taxon>Cyanophyceae</taxon>
        <taxon>Neosynechococcales</taxon>
        <taxon>Neosynechococcaceae</taxon>
        <taxon>Neosynechococcus</taxon>
    </lineage>
</organism>
<dbReference type="AlphaFoldDB" id="A0A098TNP5"/>
<comment type="subcellular location">
    <subcellularLocation>
        <location evidence="1">Membrane</location>
    </subcellularLocation>
</comment>
<reference evidence="7 8" key="1">
    <citation type="journal article" date="2014" name="Mol. Ecol.">
        <title>Evolution of Synechococcus.</title>
        <authorList>
            <person name="Dvorak P."/>
            <person name="Casamatta D."/>
            <person name="Hasler P."/>
            <person name="Poulickova A."/>
            <person name="Ondrej V."/>
            <person name="Sanges R."/>
        </authorList>
    </citation>
    <scope>NUCLEOTIDE SEQUENCE [LARGE SCALE GENOMIC DNA]</scope>
    <source>
        <strain evidence="7 8">CAUP A 1101</strain>
    </source>
</reference>
<sequence length="64" mass="6976">MKLMRILIGIVLPPLGIFLTFGFGPTLLINILLTLLGWIPGSIHAVWAIAKHEELDSKQAPKAS</sequence>
<comment type="similarity">
    <text evidence="2">Belongs to the UPF0057 (PMP3) family.</text>
</comment>
<dbReference type="GO" id="GO:0016020">
    <property type="term" value="C:membrane"/>
    <property type="evidence" value="ECO:0007669"/>
    <property type="project" value="UniProtKB-SubCell"/>
</dbReference>
<evidence type="ECO:0000256" key="3">
    <source>
        <dbReference type="ARBA" id="ARBA00022692"/>
    </source>
</evidence>
<dbReference type="PANTHER" id="PTHR21659:SF42">
    <property type="entry name" value="UPF0057 MEMBRANE PROTEIN ZK632.10-RELATED"/>
    <property type="match status" value="1"/>
</dbReference>
<evidence type="ECO:0000256" key="4">
    <source>
        <dbReference type="ARBA" id="ARBA00022989"/>
    </source>
</evidence>
<keyword evidence="3 6" id="KW-0812">Transmembrane</keyword>
<keyword evidence="8" id="KW-1185">Reference proteome</keyword>
<keyword evidence="5 6" id="KW-0472">Membrane</keyword>
<evidence type="ECO:0008006" key="9">
    <source>
        <dbReference type="Google" id="ProtNLM"/>
    </source>
</evidence>
<evidence type="ECO:0000313" key="7">
    <source>
        <dbReference type="EMBL" id="KGF73955.1"/>
    </source>
</evidence>
<dbReference type="PANTHER" id="PTHR21659">
    <property type="entry name" value="HYDROPHOBIC PROTEIN RCI2 LOW TEMPERATURE AND SALT RESPONSIVE PROTEIN LTI6 -RELATED"/>
    <property type="match status" value="1"/>
</dbReference>